<dbReference type="InterPro" id="IPR003594">
    <property type="entry name" value="HATPase_dom"/>
</dbReference>
<dbReference type="InterPro" id="IPR011712">
    <property type="entry name" value="Sig_transdc_His_kin_sub3_dim/P"/>
</dbReference>
<feature type="domain" description="Histidine kinase/HSP90-like ATPase" evidence="10">
    <location>
        <begin position="292"/>
        <end position="382"/>
    </location>
</feature>
<dbReference type="Gene3D" id="1.20.5.1930">
    <property type="match status" value="1"/>
</dbReference>
<dbReference type="Pfam" id="PF07730">
    <property type="entry name" value="HisKA_3"/>
    <property type="match status" value="1"/>
</dbReference>
<keyword evidence="4" id="KW-0808">Transferase</keyword>
<comment type="catalytic activity">
    <reaction evidence="1">
        <text>ATP + protein L-histidine = ADP + protein N-phospho-L-histidine.</text>
        <dbReference type="EC" id="2.7.13.3"/>
    </reaction>
</comment>
<feature type="region of interest" description="Disordered" evidence="9">
    <location>
        <begin position="331"/>
        <end position="350"/>
    </location>
</feature>
<keyword evidence="8" id="KW-0902">Two-component regulatory system</keyword>
<gene>
    <name evidence="13" type="ORF">GCM10018980_15300</name>
</gene>
<evidence type="ECO:0000256" key="3">
    <source>
        <dbReference type="ARBA" id="ARBA00022553"/>
    </source>
</evidence>
<keyword evidence="7" id="KW-0067">ATP-binding</keyword>
<keyword evidence="5" id="KW-0547">Nucleotide-binding</keyword>
<proteinExistence type="predicted"/>
<comment type="caution">
    <text evidence="13">The sequence shown here is derived from an EMBL/GenBank/DDBJ whole genome shotgun (WGS) entry which is preliminary data.</text>
</comment>
<organism evidence="13 14">
    <name type="scientific">Streptomyces capoamus</name>
    <dbReference type="NCBI Taxonomy" id="68183"/>
    <lineage>
        <taxon>Bacteria</taxon>
        <taxon>Bacillati</taxon>
        <taxon>Actinomycetota</taxon>
        <taxon>Actinomycetes</taxon>
        <taxon>Kitasatosporales</taxon>
        <taxon>Streptomycetaceae</taxon>
        <taxon>Streptomyces</taxon>
    </lineage>
</organism>
<evidence type="ECO:0000256" key="8">
    <source>
        <dbReference type="ARBA" id="ARBA00023012"/>
    </source>
</evidence>
<sequence length="389" mass="41526">MTFPRFADMLLSARAVDAVLRAGVRVPSLAWDFLLVAVVSTATLPAVAGEPVAVTVSAGLLLPLIWRRRAPWPVFCAVAAAALAQWLAGYQLPADITLLVALYTVAARATRHHLLVACLVMEGGILLACHRWAAEGRFLATAVALNALAAAAASLGANTRALRERAAHLEHERDQQARLAVAEERARITREMHDIVTHNLSVMVALADSAPYARSADKSSAVLLHIAETGRQALTDMRRALGILRADEPDAERHPLPGLAQLADLAEQMRAAGMPTRLDVRSDHAPVPVTAQLTVYRLVQEALTNTLKHTPRGTQVRVTVRCQADTITVDVTDDGPDRGHRGVPPGHGVRGMRERAAAYGGTLEAGPLPGGGWHVRARLDLRGGTDVAA</sequence>
<feature type="domain" description="Signal transduction histidine kinase subgroup 3 dimerisation and phosphoacceptor" evidence="11">
    <location>
        <begin position="184"/>
        <end position="247"/>
    </location>
</feature>
<dbReference type="GO" id="GO:0016020">
    <property type="term" value="C:membrane"/>
    <property type="evidence" value="ECO:0007669"/>
    <property type="project" value="InterPro"/>
</dbReference>
<protein>
    <recommendedName>
        <fullName evidence="2">histidine kinase</fullName>
        <ecNumber evidence="2">2.7.13.3</ecNumber>
    </recommendedName>
</protein>
<dbReference type="EMBL" id="BNBF01000003">
    <property type="protein sequence ID" value="GHG40774.1"/>
    <property type="molecule type" value="Genomic_DNA"/>
</dbReference>
<feature type="domain" description="DUF7134" evidence="12">
    <location>
        <begin position="26"/>
        <end position="159"/>
    </location>
</feature>
<dbReference type="RefSeq" id="WP_189979492.1">
    <property type="nucleotide sequence ID" value="NZ_BNBF01000003.1"/>
</dbReference>
<dbReference type="GO" id="GO:0046983">
    <property type="term" value="F:protein dimerization activity"/>
    <property type="evidence" value="ECO:0007669"/>
    <property type="project" value="InterPro"/>
</dbReference>
<evidence type="ECO:0000313" key="13">
    <source>
        <dbReference type="EMBL" id="GHG40774.1"/>
    </source>
</evidence>
<evidence type="ECO:0000256" key="9">
    <source>
        <dbReference type="SAM" id="MobiDB-lite"/>
    </source>
</evidence>
<evidence type="ECO:0000256" key="5">
    <source>
        <dbReference type="ARBA" id="ARBA00022741"/>
    </source>
</evidence>
<dbReference type="CDD" id="cd16917">
    <property type="entry name" value="HATPase_UhpB-NarQ-NarX-like"/>
    <property type="match status" value="1"/>
</dbReference>
<evidence type="ECO:0000256" key="7">
    <source>
        <dbReference type="ARBA" id="ARBA00022840"/>
    </source>
</evidence>
<dbReference type="Pfam" id="PF23539">
    <property type="entry name" value="DUF7134"/>
    <property type="match status" value="1"/>
</dbReference>
<dbReference type="InterPro" id="IPR055558">
    <property type="entry name" value="DUF7134"/>
</dbReference>
<evidence type="ECO:0000256" key="6">
    <source>
        <dbReference type="ARBA" id="ARBA00022777"/>
    </source>
</evidence>
<dbReference type="PANTHER" id="PTHR24421">
    <property type="entry name" value="NITRATE/NITRITE SENSOR PROTEIN NARX-RELATED"/>
    <property type="match status" value="1"/>
</dbReference>
<dbReference type="GO" id="GO:0005524">
    <property type="term" value="F:ATP binding"/>
    <property type="evidence" value="ECO:0007669"/>
    <property type="project" value="UniProtKB-KW"/>
</dbReference>
<dbReference type="Pfam" id="PF02518">
    <property type="entry name" value="HATPase_c"/>
    <property type="match status" value="1"/>
</dbReference>
<evidence type="ECO:0000259" key="10">
    <source>
        <dbReference type="Pfam" id="PF02518"/>
    </source>
</evidence>
<evidence type="ECO:0000256" key="2">
    <source>
        <dbReference type="ARBA" id="ARBA00012438"/>
    </source>
</evidence>
<evidence type="ECO:0000259" key="11">
    <source>
        <dbReference type="Pfam" id="PF07730"/>
    </source>
</evidence>
<dbReference type="InterPro" id="IPR036890">
    <property type="entry name" value="HATPase_C_sf"/>
</dbReference>
<evidence type="ECO:0000256" key="4">
    <source>
        <dbReference type="ARBA" id="ARBA00022679"/>
    </source>
</evidence>
<name>A0A919C391_9ACTN</name>
<dbReference type="InterPro" id="IPR050482">
    <property type="entry name" value="Sensor_HK_TwoCompSys"/>
</dbReference>
<dbReference type="SUPFAM" id="SSF55874">
    <property type="entry name" value="ATPase domain of HSP90 chaperone/DNA topoisomerase II/histidine kinase"/>
    <property type="match status" value="1"/>
</dbReference>
<reference evidence="14" key="1">
    <citation type="journal article" date="2019" name="Int. J. Syst. Evol. Microbiol.">
        <title>The Global Catalogue of Microorganisms (GCM) 10K type strain sequencing project: providing services to taxonomists for standard genome sequencing and annotation.</title>
        <authorList>
            <consortium name="The Broad Institute Genomics Platform"/>
            <consortium name="The Broad Institute Genome Sequencing Center for Infectious Disease"/>
            <person name="Wu L."/>
            <person name="Ma J."/>
        </authorList>
    </citation>
    <scope>NUCLEOTIDE SEQUENCE [LARGE SCALE GENOMIC DNA]</scope>
    <source>
        <strain evidence="14">JCM 4253</strain>
    </source>
</reference>
<keyword evidence="14" id="KW-1185">Reference proteome</keyword>
<dbReference type="Gene3D" id="3.30.565.10">
    <property type="entry name" value="Histidine kinase-like ATPase, C-terminal domain"/>
    <property type="match status" value="1"/>
</dbReference>
<dbReference type="PANTHER" id="PTHR24421:SF10">
    <property type="entry name" value="NITRATE_NITRITE SENSOR PROTEIN NARQ"/>
    <property type="match status" value="1"/>
</dbReference>
<dbReference type="EC" id="2.7.13.3" evidence="2"/>
<dbReference type="AlphaFoldDB" id="A0A919C391"/>
<evidence type="ECO:0000256" key="1">
    <source>
        <dbReference type="ARBA" id="ARBA00000085"/>
    </source>
</evidence>
<keyword evidence="3" id="KW-0597">Phosphoprotein</keyword>
<dbReference type="Proteomes" id="UP000619355">
    <property type="component" value="Unassembled WGS sequence"/>
</dbReference>
<accession>A0A919C391</accession>
<evidence type="ECO:0000259" key="12">
    <source>
        <dbReference type="Pfam" id="PF23539"/>
    </source>
</evidence>
<dbReference type="GO" id="GO:0000155">
    <property type="term" value="F:phosphorelay sensor kinase activity"/>
    <property type="evidence" value="ECO:0007669"/>
    <property type="project" value="InterPro"/>
</dbReference>
<keyword evidence="6 13" id="KW-0418">Kinase</keyword>
<evidence type="ECO:0000313" key="14">
    <source>
        <dbReference type="Proteomes" id="UP000619355"/>
    </source>
</evidence>